<dbReference type="InterPro" id="IPR003594">
    <property type="entry name" value="HATPase_dom"/>
</dbReference>
<keyword evidence="1" id="KW-0418">Kinase</keyword>
<proteinExistence type="predicted"/>
<dbReference type="Proteomes" id="UP001285352">
    <property type="component" value="Unassembled WGS sequence"/>
</dbReference>
<organism evidence="3 4">
    <name type="scientific">Lentzea sokolovensis</name>
    <dbReference type="NCBI Taxonomy" id="3095429"/>
    <lineage>
        <taxon>Bacteria</taxon>
        <taxon>Bacillati</taxon>
        <taxon>Actinomycetota</taxon>
        <taxon>Actinomycetes</taxon>
        <taxon>Pseudonocardiales</taxon>
        <taxon>Pseudonocardiaceae</taxon>
        <taxon>Lentzea</taxon>
    </lineage>
</organism>
<feature type="domain" description="Histidine kinase/HSP90-like ATPase" evidence="2">
    <location>
        <begin position="23"/>
        <end position="115"/>
    </location>
</feature>
<evidence type="ECO:0000313" key="4">
    <source>
        <dbReference type="Proteomes" id="UP001285352"/>
    </source>
</evidence>
<sequence length="120" mass="12913">MSPLTEAVFSLPENDRRGGVALARDFARRAALVCGYRGNHEDVVLVVNELATNAVRHGSGRPVVRLFVGEYQVLVEVADDATDHGPRAGGWGLQLVATLGESWGVTERAGQKVVWCELTA</sequence>
<name>A0ABU4UUG9_9PSEU</name>
<keyword evidence="3" id="KW-0067">ATP-binding</keyword>
<dbReference type="InterPro" id="IPR036890">
    <property type="entry name" value="HATPase_C_sf"/>
</dbReference>
<keyword evidence="1" id="KW-0808">Transferase</keyword>
<comment type="caution">
    <text evidence="3">The sequence shown here is derived from an EMBL/GenBank/DDBJ whole genome shotgun (WGS) entry which is preliminary data.</text>
</comment>
<gene>
    <name evidence="3" type="ORF">SK854_13360</name>
</gene>
<accession>A0ABU4UUG9</accession>
<dbReference type="RefSeq" id="WP_319975392.1">
    <property type="nucleotide sequence ID" value="NZ_JAXAVU010000007.1"/>
</dbReference>
<dbReference type="InterPro" id="IPR050267">
    <property type="entry name" value="Anti-sigma-factor_SerPK"/>
</dbReference>
<keyword evidence="3" id="KW-0547">Nucleotide-binding</keyword>
<keyword evidence="4" id="KW-1185">Reference proteome</keyword>
<dbReference type="EMBL" id="JAXAVU010000007">
    <property type="protein sequence ID" value="MDX8143109.1"/>
    <property type="molecule type" value="Genomic_DNA"/>
</dbReference>
<keyword evidence="1" id="KW-0723">Serine/threonine-protein kinase</keyword>
<reference evidence="3 4" key="1">
    <citation type="submission" date="2023-11" db="EMBL/GenBank/DDBJ databases">
        <title>Lentzea sokolovensis, sp. nov., Lentzea kristufkii, sp. nov., and Lentzea miocenensis, sp. nov., rare actinobacteria from Sokolov Coal Basin, Miocene lacustrine sediment, Czech Republic.</title>
        <authorList>
            <person name="Lara A."/>
            <person name="Kotroba L."/>
            <person name="Nouioui I."/>
            <person name="Neumann-Schaal M."/>
            <person name="Mast Y."/>
            <person name="Chronakova A."/>
        </authorList>
    </citation>
    <scope>NUCLEOTIDE SEQUENCE [LARGE SCALE GENOMIC DNA]</scope>
    <source>
        <strain evidence="3 4">BCCO 10_0061</strain>
    </source>
</reference>
<evidence type="ECO:0000313" key="3">
    <source>
        <dbReference type="EMBL" id="MDX8143109.1"/>
    </source>
</evidence>
<evidence type="ECO:0000256" key="1">
    <source>
        <dbReference type="ARBA" id="ARBA00022527"/>
    </source>
</evidence>
<dbReference type="GO" id="GO:0005524">
    <property type="term" value="F:ATP binding"/>
    <property type="evidence" value="ECO:0007669"/>
    <property type="project" value="UniProtKB-KW"/>
</dbReference>
<protein>
    <submittedName>
        <fullName evidence="3">ATP-binding protein</fullName>
    </submittedName>
</protein>
<dbReference type="PANTHER" id="PTHR35526">
    <property type="entry name" value="ANTI-SIGMA-F FACTOR RSBW-RELATED"/>
    <property type="match status" value="1"/>
</dbReference>
<dbReference type="Gene3D" id="3.30.565.10">
    <property type="entry name" value="Histidine kinase-like ATPase, C-terminal domain"/>
    <property type="match status" value="1"/>
</dbReference>
<dbReference type="CDD" id="cd16936">
    <property type="entry name" value="HATPase_RsbW-like"/>
    <property type="match status" value="1"/>
</dbReference>
<dbReference type="Pfam" id="PF13581">
    <property type="entry name" value="HATPase_c_2"/>
    <property type="match status" value="1"/>
</dbReference>
<evidence type="ECO:0000259" key="2">
    <source>
        <dbReference type="Pfam" id="PF13581"/>
    </source>
</evidence>
<dbReference type="PANTHER" id="PTHR35526:SF3">
    <property type="entry name" value="ANTI-SIGMA-F FACTOR RSBW"/>
    <property type="match status" value="1"/>
</dbReference>
<dbReference type="SUPFAM" id="SSF55874">
    <property type="entry name" value="ATPase domain of HSP90 chaperone/DNA topoisomerase II/histidine kinase"/>
    <property type="match status" value="1"/>
</dbReference>